<comment type="caution">
    <text evidence="1">The sequence shown here is derived from an EMBL/GenBank/DDBJ whole genome shotgun (WGS) entry which is preliminary data.</text>
</comment>
<dbReference type="AlphaFoldDB" id="A0A9P6DAV8"/>
<dbReference type="EMBL" id="MU154650">
    <property type="protein sequence ID" value="KAF9490104.1"/>
    <property type="molecule type" value="Genomic_DNA"/>
</dbReference>
<accession>A0A9P6DAV8</accession>
<evidence type="ECO:0000313" key="2">
    <source>
        <dbReference type="Proteomes" id="UP000807025"/>
    </source>
</evidence>
<dbReference type="Proteomes" id="UP000807025">
    <property type="component" value="Unassembled WGS sequence"/>
</dbReference>
<protein>
    <submittedName>
        <fullName evidence="1">Uncharacterized protein</fullName>
    </submittedName>
</protein>
<proteinExistence type="predicted"/>
<sequence>MPFLTRAGAVSKMIGMRTRRVSIPVNRVYNRSSVIASWCRKYTRLSSRTGSRCPLDCRPSPPASGHAEIVIHIPPPVADVYDDHPTLPPHPIFPPSPSDTVSLTLFTDSHSPDKGWLSHRLPHSCGSRYEIQYRRSYPRLTNYSNAFVVPQRVSSSLSNASSRLLSSNNFYASQPAVANSS</sequence>
<organism evidence="1 2">
    <name type="scientific">Pleurotus eryngii</name>
    <name type="common">Boletus of the steppes</name>
    <dbReference type="NCBI Taxonomy" id="5323"/>
    <lineage>
        <taxon>Eukaryota</taxon>
        <taxon>Fungi</taxon>
        <taxon>Dikarya</taxon>
        <taxon>Basidiomycota</taxon>
        <taxon>Agaricomycotina</taxon>
        <taxon>Agaricomycetes</taxon>
        <taxon>Agaricomycetidae</taxon>
        <taxon>Agaricales</taxon>
        <taxon>Pleurotineae</taxon>
        <taxon>Pleurotaceae</taxon>
        <taxon>Pleurotus</taxon>
    </lineage>
</organism>
<reference evidence="1" key="1">
    <citation type="submission" date="2020-11" db="EMBL/GenBank/DDBJ databases">
        <authorList>
            <consortium name="DOE Joint Genome Institute"/>
            <person name="Ahrendt S."/>
            <person name="Riley R."/>
            <person name="Andreopoulos W."/>
            <person name="Labutti K."/>
            <person name="Pangilinan J."/>
            <person name="Ruiz-Duenas F.J."/>
            <person name="Barrasa J.M."/>
            <person name="Sanchez-Garcia M."/>
            <person name="Camarero S."/>
            <person name="Miyauchi S."/>
            <person name="Serrano A."/>
            <person name="Linde D."/>
            <person name="Babiker R."/>
            <person name="Drula E."/>
            <person name="Ayuso-Fernandez I."/>
            <person name="Pacheco R."/>
            <person name="Padilla G."/>
            <person name="Ferreira P."/>
            <person name="Barriuso J."/>
            <person name="Kellner H."/>
            <person name="Castanera R."/>
            <person name="Alfaro M."/>
            <person name="Ramirez L."/>
            <person name="Pisabarro A.G."/>
            <person name="Kuo A."/>
            <person name="Tritt A."/>
            <person name="Lipzen A."/>
            <person name="He G."/>
            <person name="Yan M."/>
            <person name="Ng V."/>
            <person name="Cullen D."/>
            <person name="Martin F."/>
            <person name="Rosso M.-N."/>
            <person name="Henrissat B."/>
            <person name="Hibbett D."/>
            <person name="Martinez A.T."/>
            <person name="Grigoriev I.V."/>
        </authorList>
    </citation>
    <scope>NUCLEOTIDE SEQUENCE</scope>
    <source>
        <strain evidence="1">ATCC 90797</strain>
    </source>
</reference>
<keyword evidence="2" id="KW-1185">Reference proteome</keyword>
<gene>
    <name evidence="1" type="ORF">BDN71DRAFT_1511586</name>
</gene>
<evidence type="ECO:0000313" key="1">
    <source>
        <dbReference type="EMBL" id="KAF9490104.1"/>
    </source>
</evidence>
<name>A0A9P6DAV8_PLEER</name>